<protein>
    <submittedName>
        <fullName evidence="3">BA75_02373T0</fullName>
    </submittedName>
</protein>
<dbReference type="Gene3D" id="3.20.20.100">
    <property type="entry name" value="NADP-dependent oxidoreductase domain"/>
    <property type="match status" value="1"/>
</dbReference>
<name>A0A1B2JDJ2_PICPA</name>
<accession>A0A1B2JDJ2</accession>
<evidence type="ECO:0000259" key="2">
    <source>
        <dbReference type="Pfam" id="PF00248"/>
    </source>
</evidence>
<keyword evidence="4" id="KW-1185">Reference proteome</keyword>
<dbReference type="PANTHER" id="PTHR42686">
    <property type="entry name" value="GH17980P-RELATED"/>
    <property type="match status" value="1"/>
</dbReference>
<dbReference type="EMBL" id="CP014585">
    <property type="protein sequence ID" value="ANZ75828.1"/>
    <property type="molecule type" value="Genomic_DNA"/>
</dbReference>
<dbReference type="GO" id="GO:0005829">
    <property type="term" value="C:cytosol"/>
    <property type="evidence" value="ECO:0007669"/>
    <property type="project" value="TreeGrafter"/>
</dbReference>
<evidence type="ECO:0000313" key="3">
    <source>
        <dbReference type="EMBL" id="ANZ75828.1"/>
    </source>
</evidence>
<dbReference type="OrthoDB" id="5286008at2759"/>
<dbReference type="Pfam" id="PF00248">
    <property type="entry name" value="Aldo_ket_red"/>
    <property type="match status" value="1"/>
</dbReference>
<evidence type="ECO:0000313" key="4">
    <source>
        <dbReference type="Proteomes" id="UP000094565"/>
    </source>
</evidence>
<feature type="domain" description="NADP-dependent oxidoreductase" evidence="2">
    <location>
        <begin position="28"/>
        <end position="322"/>
    </location>
</feature>
<dbReference type="PANTHER" id="PTHR42686:SF1">
    <property type="entry name" value="GH17980P-RELATED"/>
    <property type="match status" value="1"/>
</dbReference>
<dbReference type="AlphaFoldDB" id="A0A1B2JDJ2"/>
<proteinExistence type="predicted"/>
<dbReference type="GO" id="GO:0045290">
    <property type="term" value="F:D-arabinose 1-dehydrogenase [NAD(P)+] activity"/>
    <property type="evidence" value="ECO:0007669"/>
    <property type="project" value="TreeGrafter"/>
</dbReference>
<dbReference type="InterPro" id="IPR020471">
    <property type="entry name" value="AKR"/>
</dbReference>
<keyword evidence="1" id="KW-0560">Oxidoreductase</keyword>
<dbReference type="InterPro" id="IPR036812">
    <property type="entry name" value="NAD(P)_OxRdtase_dom_sf"/>
</dbReference>
<dbReference type="Proteomes" id="UP000094565">
    <property type="component" value="Chromosome 2"/>
</dbReference>
<gene>
    <name evidence="3" type="ORF">ATY40_BA7502373</name>
</gene>
<organism evidence="3 4">
    <name type="scientific">Komagataella pastoris</name>
    <name type="common">Yeast</name>
    <name type="synonym">Pichia pastoris</name>
    <dbReference type="NCBI Taxonomy" id="4922"/>
    <lineage>
        <taxon>Eukaryota</taxon>
        <taxon>Fungi</taxon>
        <taxon>Dikarya</taxon>
        <taxon>Ascomycota</taxon>
        <taxon>Saccharomycotina</taxon>
        <taxon>Pichiomycetes</taxon>
        <taxon>Pichiales</taxon>
        <taxon>Pichiaceae</taxon>
        <taxon>Komagataella</taxon>
    </lineage>
</organism>
<evidence type="ECO:0000256" key="1">
    <source>
        <dbReference type="ARBA" id="ARBA00023002"/>
    </source>
</evidence>
<reference evidence="3 4" key="1">
    <citation type="submission" date="2016-02" db="EMBL/GenBank/DDBJ databases">
        <title>Comparative genomic and transcriptomic foundation for Pichia pastoris.</title>
        <authorList>
            <person name="Love K.R."/>
            <person name="Shah K.A."/>
            <person name="Whittaker C.A."/>
            <person name="Wu J."/>
            <person name="Bartlett M.C."/>
            <person name="Ma D."/>
            <person name="Leeson R.L."/>
            <person name="Priest M."/>
            <person name="Young S.K."/>
            <person name="Love J.C."/>
        </authorList>
    </citation>
    <scope>NUCLEOTIDE SEQUENCE [LARGE SCALE GENOMIC DNA]</scope>
    <source>
        <strain evidence="3 4">ATCC 28485</strain>
    </source>
</reference>
<sequence>MPEIENATSFKIGPAFTKVSGKLQDISKLILGGAVFNTQYNDDPYNMDIINLLKFAFLHGINTIDTSPYYGPSELLLGNSLNYLINEASYIKRDEFYICTKVGRIKLNDFDYSPAWIQASILRSLERLHTDYLDLVHLHDVEFVEEDKILRALRKLKELKQKGTIRHFGISGYPVDFLYRIALLCANDSTIGPLDSVLSYCNGCLQNTRLFDYYDKFLSNCGIQVVLNASILSMSMLRLQEAKSFHPAPQLLKAAVRELAIDIKRHYNQDLADFATRFALRNWLFKSGSTILGTSTIEELNAALQQFRLVTSDIDSVNRRDEILVKKYRNLLGDHYNEVWESGIPQKTSNSVSIDPRY</sequence>
<dbReference type="InterPro" id="IPR023210">
    <property type="entry name" value="NADP_OxRdtase_dom"/>
</dbReference>
<dbReference type="GO" id="GO:0070485">
    <property type="term" value="P:dehydro-D-arabinono-1,4-lactone biosynthetic process"/>
    <property type="evidence" value="ECO:0007669"/>
    <property type="project" value="TreeGrafter"/>
</dbReference>
<dbReference type="SUPFAM" id="SSF51430">
    <property type="entry name" value="NAD(P)-linked oxidoreductase"/>
    <property type="match status" value="1"/>
</dbReference>